<feature type="transmembrane region" description="Helical" evidence="6">
    <location>
        <begin position="337"/>
        <end position="358"/>
    </location>
</feature>
<evidence type="ECO:0000256" key="1">
    <source>
        <dbReference type="ARBA" id="ARBA00004651"/>
    </source>
</evidence>
<keyword evidence="2" id="KW-1003">Cell membrane</keyword>
<name>A0A504JNS2_9FLAO</name>
<protein>
    <submittedName>
        <fullName evidence="9">FtsX-like permease family protein</fullName>
    </submittedName>
</protein>
<evidence type="ECO:0000259" key="8">
    <source>
        <dbReference type="Pfam" id="PF12704"/>
    </source>
</evidence>
<feature type="transmembrane region" description="Helical" evidence="6">
    <location>
        <begin position="378"/>
        <end position="402"/>
    </location>
</feature>
<dbReference type="InterPro" id="IPR025857">
    <property type="entry name" value="MacB_PCD"/>
</dbReference>
<evidence type="ECO:0000256" key="2">
    <source>
        <dbReference type="ARBA" id="ARBA00022475"/>
    </source>
</evidence>
<feature type="transmembrane region" description="Helical" evidence="6">
    <location>
        <begin position="769"/>
        <end position="789"/>
    </location>
</feature>
<evidence type="ECO:0000256" key="5">
    <source>
        <dbReference type="ARBA" id="ARBA00023136"/>
    </source>
</evidence>
<dbReference type="Proteomes" id="UP000315540">
    <property type="component" value="Unassembled WGS sequence"/>
</dbReference>
<feature type="domain" description="ABC3 transporter permease C-terminal" evidence="7">
    <location>
        <begin position="685"/>
        <end position="799"/>
    </location>
</feature>
<dbReference type="Pfam" id="PF12704">
    <property type="entry name" value="MacB_PCD"/>
    <property type="match status" value="2"/>
</dbReference>
<dbReference type="InterPro" id="IPR003838">
    <property type="entry name" value="ABC3_permease_C"/>
</dbReference>
<proteinExistence type="predicted"/>
<evidence type="ECO:0000256" key="6">
    <source>
        <dbReference type="SAM" id="Phobius"/>
    </source>
</evidence>
<organism evidence="9 10">
    <name type="scientific">Aquimarina algicola</name>
    <dbReference type="NCBI Taxonomy" id="2589995"/>
    <lineage>
        <taxon>Bacteria</taxon>
        <taxon>Pseudomonadati</taxon>
        <taxon>Bacteroidota</taxon>
        <taxon>Flavobacteriia</taxon>
        <taxon>Flavobacteriales</taxon>
        <taxon>Flavobacteriaceae</taxon>
        <taxon>Aquimarina</taxon>
    </lineage>
</organism>
<evidence type="ECO:0000256" key="3">
    <source>
        <dbReference type="ARBA" id="ARBA00022692"/>
    </source>
</evidence>
<dbReference type="InterPro" id="IPR050250">
    <property type="entry name" value="Macrolide_Exporter_MacB"/>
</dbReference>
<feature type="transmembrane region" description="Helical" evidence="6">
    <location>
        <begin position="21"/>
        <end position="43"/>
    </location>
</feature>
<evidence type="ECO:0000256" key="4">
    <source>
        <dbReference type="ARBA" id="ARBA00022989"/>
    </source>
</evidence>
<feature type="domain" description="ABC3 transporter permease C-terminal" evidence="7">
    <location>
        <begin position="287"/>
        <end position="400"/>
    </location>
</feature>
<keyword evidence="4 6" id="KW-1133">Transmembrane helix</keyword>
<dbReference type="RefSeq" id="WP_140592659.1">
    <property type="nucleotide sequence ID" value="NZ_VFWZ01000002.1"/>
</dbReference>
<keyword evidence="10" id="KW-1185">Reference proteome</keyword>
<keyword evidence="3 6" id="KW-0812">Transmembrane</keyword>
<comment type="subcellular location">
    <subcellularLocation>
        <location evidence="1">Cell membrane</location>
        <topology evidence="1">Multi-pass membrane protein</topology>
    </subcellularLocation>
</comment>
<reference evidence="9 10" key="1">
    <citation type="submission" date="2019-06" db="EMBL/GenBank/DDBJ databases">
        <authorList>
            <person name="Meng X."/>
        </authorList>
    </citation>
    <scope>NUCLEOTIDE SEQUENCE [LARGE SCALE GENOMIC DNA]</scope>
    <source>
        <strain evidence="9 10">M625</strain>
    </source>
</reference>
<feature type="domain" description="MacB-like periplasmic core" evidence="8">
    <location>
        <begin position="435"/>
        <end position="612"/>
    </location>
</feature>
<sequence>MYTLYFKIAVRYLFKNKLYSFINILGLAIGVTSFILIMVYVNYERSFDRFRGSENVYRVYMDYLEGDQYVPGDAQSYNAIGPAFANEFPEVLDYVRFYRFGETVLQHNDKFFEVNNGNLADHSYFKVFDKRLIKGDINTALLQPNSIVLTETLAQKIFGDQDPIGKTITMFYTKPLVTTVTGVMKDIAENTHFKIKYLISFDTMKSWEGFPSQPRLNWNLNEYFTYLHIDPKTDIAVLQDKIINSNFESNSEERHNIEPIEDIHLYSNKPYEAEANGSIMRVKFLTAIAFIIIILSWLNYINLSTTKSMERSKEIGIRKVSGAQKRQLILQSLLESFILNLLAIGIAILIAVLIIPLYNSLTGHVLELDSAIVFRILPILGILLLGILIVGLYPAIILSNYSPSKALKGKIRASANGLNVRKGLIILQFLATIVLLVGTLVVNKQIRFMQDQPIGSDLNNIIAISGTLLENKTDSLLVDDMLTLQQEVNKLPFVKSATIAQTYPGGGFEGLSSFMGITRPDGVEEQHNVYYNYDVQPNFFEVMGIEFRAGNTFTSTSKSNDNKNIIVNENFIKKIEAKGAQEAIGKKVKFWDNEWTIIGVIKNYHHFGVKMPTVPIIFINGFDISNLLIKLDANSTSISGYNDIIADLKRTSKKTFSNSIFKTTFIDKEFQAQYQEDKKFGDVFNIFTLLAIIIAGLGLFGLTSYTCIQRRKEIGIRKVNGASVFKILKLLNIDFIKWIGLAFLLAIPIAWYSMNTWLENFAVRTTIGVWTYISAGFIALLITLLTVSWQSFKAATDNPVKALKDD</sequence>
<feature type="domain" description="MacB-like periplasmic core" evidence="8">
    <location>
        <begin position="20"/>
        <end position="243"/>
    </location>
</feature>
<dbReference type="GO" id="GO:0005886">
    <property type="term" value="C:plasma membrane"/>
    <property type="evidence" value="ECO:0007669"/>
    <property type="project" value="UniProtKB-SubCell"/>
</dbReference>
<dbReference type="OrthoDB" id="8740261at2"/>
<dbReference type="PANTHER" id="PTHR30572:SF18">
    <property type="entry name" value="ABC-TYPE MACROLIDE FAMILY EXPORT SYSTEM PERMEASE COMPONENT 2"/>
    <property type="match status" value="1"/>
</dbReference>
<dbReference type="Pfam" id="PF02687">
    <property type="entry name" value="FtsX"/>
    <property type="match status" value="2"/>
</dbReference>
<feature type="transmembrane region" description="Helical" evidence="6">
    <location>
        <begin position="683"/>
        <end position="708"/>
    </location>
</feature>
<feature type="transmembrane region" description="Helical" evidence="6">
    <location>
        <begin position="735"/>
        <end position="754"/>
    </location>
</feature>
<feature type="transmembrane region" description="Helical" evidence="6">
    <location>
        <begin position="284"/>
        <end position="303"/>
    </location>
</feature>
<comment type="caution">
    <text evidence="9">The sequence shown here is derived from an EMBL/GenBank/DDBJ whole genome shotgun (WGS) entry which is preliminary data.</text>
</comment>
<feature type="transmembrane region" description="Helical" evidence="6">
    <location>
        <begin position="423"/>
        <end position="442"/>
    </location>
</feature>
<evidence type="ECO:0000259" key="7">
    <source>
        <dbReference type="Pfam" id="PF02687"/>
    </source>
</evidence>
<dbReference type="AlphaFoldDB" id="A0A504JNS2"/>
<keyword evidence="5 6" id="KW-0472">Membrane</keyword>
<dbReference type="GO" id="GO:0022857">
    <property type="term" value="F:transmembrane transporter activity"/>
    <property type="evidence" value="ECO:0007669"/>
    <property type="project" value="TreeGrafter"/>
</dbReference>
<dbReference type="EMBL" id="VFWZ01000002">
    <property type="protein sequence ID" value="TPN88020.1"/>
    <property type="molecule type" value="Genomic_DNA"/>
</dbReference>
<evidence type="ECO:0000313" key="10">
    <source>
        <dbReference type="Proteomes" id="UP000315540"/>
    </source>
</evidence>
<dbReference type="PANTHER" id="PTHR30572">
    <property type="entry name" value="MEMBRANE COMPONENT OF TRANSPORTER-RELATED"/>
    <property type="match status" value="1"/>
</dbReference>
<gene>
    <name evidence="9" type="ORF">FHK87_10640</name>
</gene>
<evidence type="ECO:0000313" key="9">
    <source>
        <dbReference type="EMBL" id="TPN88020.1"/>
    </source>
</evidence>
<accession>A0A504JNS2</accession>